<comment type="caution">
    <text evidence="1">The sequence shown here is derived from an EMBL/GenBank/DDBJ whole genome shotgun (WGS) entry which is preliminary data.</text>
</comment>
<organism evidence="1 2">
    <name type="scientific">Lamprobacter modestohalophilus</name>
    <dbReference type="NCBI Taxonomy" id="1064514"/>
    <lineage>
        <taxon>Bacteria</taxon>
        <taxon>Pseudomonadati</taxon>
        <taxon>Pseudomonadota</taxon>
        <taxon>Gammaproteobacteria</taxon>
        <taxon>Chromatiales</taxon>
        <taxon>Chromatiaceae</taxon>
        <taxon>Lamprobacter</taxon>
    </lineage>
</organism>
<dbReference type="InterPro" id="IPR038475">
    <property type="entry name" value="RecG_C_sf"/>
</dbReference>
<accession>A0A9X1B314</accession>
<dbReference type="Proteomes" id="UP001138768">
    <property type="component" value="Unassembled WGS sequence"/>
</dbReference>
<evidence type="ECO:0000313" key="2">
    <source>
        <dbReference type="Proteomes" id="UP001138768"/>
    </source>
</evidence>
<dbReference type="EMBL" id="NRRY01000002">
    <property type="protein sequence ID" value="MBK1617206.1"/>
    <property type="molecule type" value="Genomic_DNA"/>
</dbReference>
<proteinExistence type="predicted"/>
<dbReference type="AlphaFoldDB" id="A0A9X1B314"/>
<keyword evidence="2" id="KW-1185">Reference proteome</keyword>
<dbReference type="PANTHER" id="PTHR30595">
    <property type="entry name" value="GLPR-RELATED TRANSCRIPTIONAL REPRESSOR"/>
    <property type="match status" value="1"/>
</dbReference>
<protein>
    <submittedName>
        <fullName evidence="1">Uncharacterized protein</fullName>
    </submittedName>
</protein>
<evidence type="ECO:0000313" key="1">
    <source>
        <dbReference type="EMBL" id="MBK1617206.1"/>
    </source>
</evidence>
<dbReference type="Gene3D" id="3.30.565.60">
    <property type="match status" value="1"/>
</dbReference>
<dbReference type="Pfam" id="PF13749">
    <property type="entry name" value="HATPase_c_4"/>
    <property type="match status" value="1"/>
</dbReference>
<dbReference type="PANTHER" id="PTHR30595:SF6">
    <property type="entry name" value="SCHLAFEN ALBA-2 DOMAIN-CONTAINING PROTEIN"/>
    <property type="match status" value="1"/>
</dbReference>
<dbReference type="Gene3D" id="6.10.250.330">
    <property type="match status" value="1"/>
</dbReference>
<name>A0A9X1B314_9GAMM</name>
<gene>
    <name evidence="1" type="ORF">CKO42_01820</name>
</gene>
<reference evidence="1 2" key="1">
    <citation type="journal article" date="2020" name="Microorganisms">
        <title>Osmotic Adaptation and Compatible Solute Biosynthesis of Phototrophic Bacteria as Revealed from Genome Analyses.</title>
        <authorList>
            <person name="Imhoff J.F."/>
            <person name="Rahn T."/>
            <person name="Kunzel S."/>
            <person name="Keller A."/>
            <person name="Neulinger S.C."/>
        </authorList>
    </citation>
    <scope>NUCLEOTIDE SEQUENCE [LARGE SCALE GENOMIC DNA]</scope>
    <source>
        <strain evidence="1 2">DSM 25653</strain>
    </source>
</reference>
<sequence>MLTLFPDRLEIRNPGGLHNSLTEENLYAGCQPVRRNQILAGFLRDYESSATGRRDMETRGEGFLTLVSRSLALSGRRPELVNMGGAVKLTLFAARPDATDELLRSPANAEHLARSIAQYQQGKTSED</sequence>